<gene>
    <name evidence="1" type="ORF">GDO81_009724</name>
</gene>
<comment type="caution">
    <text evidence="1">The sequence shown here is derived from an EMBL/GenBank/DDBJ whole genome shotgun (WGS) entry which is preliminary data.</text>
</comment>
<name>A0AAV7BUF9_ENGPU</name>
<accession>A0AAV7BUF9</accession>
<keyword evidence="2" id="KW-1185">Reference proteome</keyword>
<evidence type="ECO:0008006" key="3">
    <source>
        <dbReference type="Google" id="ProtNLM"/>
    </source>
</evidence>
<dbReference type="AlphaFoldDB" id="A0AAV7BUF9"/>
<evidence type="ECO:0000313" key="1">
    <source>
        <dbReference type="EMBL" id="KAG8575971.1"/>
    </source>
</evidence>
<sequence length="79" mass="8766">MHKCTGKHTAFGIRFVLKLSFLLFQIFYKDLSIRQILPNSTILSLILGKEANPCLCNTDIINACCLAVMCVLKPSHLAA</sequence>
<protein>
    <recommendedName>
        <fullName evidence="3">Secreted protein</fullName>
    </recommendedName>
</protein>
<evidence type="ECO:0000313" key="2">
    <source>
        <dbReference type="Proteomes" id="UP000824782"/>
    </source>
</evidence>
<organism evidence="1 2">
    <name type="scientific">Engystomops pustulosus</name>
    <name type="common">Tungara frog</name>
    <name type="synonym">Physalaemus pustulosus</name>
    <dbReference type="NCBI Taxonomy" id="76066"/>
    <lineage>
        <taxon>Eukaryota</taxon>
        <taxon>Metazoa</taxon>
        <taxon>Chordata</taxon>
        <taxon>Craniata</taxon>
        <taxon>Vertebrata</taxon>
        <taxon>Euteleostomi</taxon>
        <taxon>Amphibia</taxon>
        <taxon>Batrachia</taxon>
        <taxon>Anura</taxon>
        <taxon>Neobatrachia</taxon>
        <taxon>Hyloidea</taxon>
        <taxon>Leptodactylidae</taxon>
        <taxon>Leiuperinae</taxon>
        <taxon>Engystomops</taxon>
    </lineage>
</organism>
<reference evidence="1" key="1">
    <citation type="thesis" date="2020" institute="ProQuest LLC" country="789 East Eisenhower Parkway, Ann Arbor, MI, USA">
        <title>Comparative Genomics and Chromosome Evolution.</title>
        <authorList>
            <person name="Mudd A.B."/>
        </authorList>
    </citation>
    <scope>NUCLEOTIDE SEQUENCE</scope>
    <source>
        <strain evidence="1">237g6f4</strain>
        <tissue evidence="1">Blood</tissue>
    </source>
</reference>
<dbReference type="Proteomes" id="UP000824782">
    <property type="component" value="Unassembled WGS sequence"/>
</dbReference>
<dbReference type="EMBL" id="WNYA01000004">
    <property type="protein sequence ID" value="KAG8575971.1"/>
    <property type="molecule type" value="Genomic_DNA"/>
</dbReference>
<proteinExistence type="predicted"/>